<proteinExistence type="predicted"/>
<evidence type="ECO:0000256" key="6">
    <source>
        <dbReference type="ARBA" id="ARBA00022679"/>
    </source>
</evidence>
<dbReference type="GO" id="GO:0005524">
    <property type="term" value="F:ATP binding"/>
    <property type="evidence" value="ECO:0007669"/>
    <property type="project" value="UniProtKB-KW"/>
</dbReference>
<dbReference type="PANTHER" id="PTHR12595">
    <property type="entry name" value="POS9-ACTIVATING FACTOR FAP7-RELATED"/>
    <property type="match status" value="1"/>
</dbReference>
<evidence type="ECO:0000313" key="11">
    <source>
        <dbReference type="RefSeq" id="XP_028134788.1"/>
    </source>
</evidence>
<organism evidence="11">
    <name type="scientific">Diabrotica virgifera virgifera</name>
    <name type="common">western corn rootworm</name>
    <dbReference type="NCBI Taxonomy" id="50390"/>
    <lineage>
        <taxon>Eukaryota</taxon>
        <taxon>Metazoa</taxon>
        <taxon>Ecdysozoa</taxon>
        <taxon>Arthropoda</taxon>
        <taxon>Hexapoda</taxon>
        <taxon>Insecta</taxon>
        <taxon>Pterygota</taxon>
        <taxon>Neoptera</taxon>
        <taxon>Endopterygota</taxon>
        <taxon>Coleoptera</taxon>
        <taxon>Polyphaga</taxon>
        <taxon>Cucujiformia</taxon>
        <taxon>Chrysomeloidea</taxon>
        <taxon>Chrysomelidae</taxon>
        <taxon>Galerucinae</taxon>
        <taxon>Diabroticina</taxon>
        <taxon>Diabroticites</taxon>
        <taxon>Diabrotica</taxon>
    </lineage>
</organism>
<evidence type="ECO:0000256" key="1">
    <source>
        <dbReference type="ARBA" id="ARBA00000582"/>
    </source>
</evidence>
<dbReference type="PANTHER" id="PTHR12595:SF0">
    <property type="entry name" value="ADENYLATE KINASE ISOENZYME 6"/>
    <property type="match status" value="1"/>
</dbReference>
<dbReference type="FunFam" id="3.40.50.300:FF:000372">
    <property type="entry name" value="Adenylate kinase isoenzyme 6 homolog"/>
    <property type="match status" value="1"/>
</dbReference>
<comment type="catalytic activity">
    <reaction evidence="1">
        <text>AMP + ATP = 2 ADP</text>
        <dbReference type="Rhea" id="RHEA:12973"/>
        <dbReference type="ChEBI" id="CHEBI:30616"/>
        <dbReference type="ChEBI" id="CHEBI:456215"/>
        <dbReference type="ChEBI" id="CHEBI:456216"/>
        <dbReference type="EC" id="2.7.4.3"/>
    </reaction>
</comment>
<keyword evidence="4" id="KW-0690">Ribosome biogenesis</keyword>
<keyword evidence="9" id="KW-0067">ATP-binding</keyword>
<evidence type="ECO:0000256" key="5">
    <source>
        <dbReference type="ARBA" id="ARBA00022552"/>
    </source>
</evidence>
<dbReference type="GO" id="GO:0006364">
    <property type="term" value="P:rRNA processing"/>
    <property type="evidence" value="ECO:0007669"/>
    <property type="project" value="UniProtKB-KW"/>
</dbReference>
<keyword evidence="3" id="KW-0963">Cytoplasm</keyword>
<dbReference type="FunCoup" id="A0A6P7FP82">
    <property type="interactions" value="1834"/>
</dbReference>
<keyword evidence="10" id="KW-0539">Nucleus</keyword>
<dbReference type="Pfam" id="PF13238">
    <property type="entry name" value="AAA_18"/>
    <property type="match status" value="1"/>
</dbReference>
<evidence type="ECO:0000256" key="7">
    <source>
        <dbReference type="ARBA" id="ARBA00022741"/>
    </source>
</evidence>
<gene>
    <name evidence="11" type="primary">LOC114329777</name>
</gene>
<protein>
    <submittedName>
        <fullName evidence="11">Adenylate kinase isoenzyme 6 homolog</fullName>
    </submittedName>
</protein>
<dbReference type="GO" id="GO:0016887">
    <property type="term" value="F:ATP hydrolysis activity"/>
    <property type="evidence" value="ECO:0007669"/>
    <property type="project" value="InterPro"/>
</dbReference>
<dbReference type="GO" id="GO:0005634">
    <property type="term" value="C:nucleus"/>
    <property type="evidence" value="ECO:0007669"/>
    <property type="project" value="UniProtKB-SubCell"/>
</dbReference>
<evidence type="ECO:0000256" key="8">
    <source>
        <dbReference type="ARBA" id="ARBA00022777"/>
    </source>
</evidence>
<dbReference type="InterPro" id="IPR020618">
    <property type="entry name" value="Adenyl_kinase_AK6"/>
</dbReference>
<comment type="subcellular location">
    <subcellularLocation>
        <location evidence="2">Nucleus</location>
    </subcellularLocation>
</comment>
<dbReference type="InParanoid" id="A0A6P7FP82"/>
<evidence type="ECO:0000256" key="9">
    <source>
        <dbReference type="ARBA" id="ARBA00022840"/>
    </source>
</evidence>
<evidence type="ECO:0000256" key="4">
    <source>
        <dbReference type="ARBA" id="ARBA00022517"/>
    </source>
</evidence>
<name>A0A6P7FP82_DIAVI</name>
<dbReference type="InterPro" id="IPR027417">
    <property type="entry name" value="P-loop_NTPase"/>
</dbReference>
<dbReference type="Gene3D" id="3.40.50.300">
    <property type="entry name" value="P-loop containing nucleotide triphosphate hydrolases"/>
    <property type="match status" value="1"/>
</dbReference>
<dbReference type="GO" id="GO:0005737">
    <property type="term" value="C:cytoplasm"/>
    <property type="evidence" value="ECO:0007669"/>
    <property type="project" value="TreeGrafter"/>
</dbReference>
<dbReference type="AlphaFoldDB" id="A0A6P7FP82"/>
<keyword evidence="5" id="KW-0698">rRNA processing</keyword>
<evidence type="ECO:0000256" key="3">
    <source>
        <dbReference type="ARBA" id="ARBA00022490"/>
    </source>
</evidence>
<keyword evidence="7" id="KW-0547">Nucleotide-binding</keyword>
<dbReference type="SUPFAM" id="SSF52540">
    <property type="entry name" value="P-loop containing nucleoside triphosphate hydrolases"/>
    <property type="match status" value="1"/>
</dbReference>
<keyword evidence="8 11" id="KW-0418">Kinase</keyword>
<sequence>MAQNVPNIKRNAPNILVTGTPGVGKSTLCSQLAEVTGLQWLEISKIAKDYNCLEEFDEVYQCPVLDEDKLLDGLEEAMCKGGNIVDYHSCEFFPERWFDVVFVLRAENTVLYDRLITRGYTGKKLEDNVQLSS</sequence>
<keyword evidence="6" id="KW-0808">Transferase</keyword>
<evidence type="ECO:0000256" key="2">
    <source>
        <dbReference type="ARBA" id="ARBA00004123"/>
    </source>
</evidence>
<evidence type="ECO:0000256" key="10">
    <source>
        <dbReference type="ARBA" id="ARBA00023242"/>
    </source>
</evidence>
<accession>A0A6P7FP82</accession>
<reference evidence="11" key="1">
    <citation type="submission" date="2025-08" db="UniProtKB">
        <authorList>
            <consortium name="RefSeq"/>
        </authorList>
    </citation>
    <scope>IDENTIFICATION</scope>
    <source>
        <tissue evidence="11">Whole insect</tissue>
    </source>
</reference>
<dbReference type="RefSeq" id="XP_028134788.1">
    <property type="nucleotide sequence ID" value="XM_028278987.1"/>
</dbReference>
<dbReference type="GO" id="GO:0004017">
    <property type="term" value="F:AMP kinase activity"/>
    <property type="evidence" value="ECO:0007669"/>
    <property type="project" value="UniProtKB-EC"/>
</dbReference>